<evidence type="ECO:0000256" key="2">
    <source>
        <dbReference type="ARBA" id="ARBA00009508"/>
    </source>
</evidence>
<keyword evidence="3" id="KW-0809">Transit peptide</keyword>
<organism evidence="8 10">
    <name type="scientific">Biomphalaria glabrata</name>
    <name type="common">Bloodfluke planorb</name>
    <name type="synonym">Freshwater snail</name>
    <dbReference type="NCBI Taxonomy" id="6526"/>
    <lineage>
        <taxon>Eukaryota</taxon>
        <taxon>Metazoa</taxon>
        <taxon>Spiralia</taxon>
        <taxon>Lophotrochozoa</taxon>
        <taxon>Mollusca</taxon>
        <taxon>Gastropoda</taxon>
        <taxon>Heterobranchia</taxon>
        <taxon>Euthyneura</taxon>
        <taxon>Panpulmonata</taxon>
        <taxon>Hygrophila</taxon>
        <taxon>Lymnaeoidea</taxon>
        <taxon>Planorbidae</taxon>
        <taxon>Biomphalaria</taxon>
    </lineage>
</organism>
<sequence length="95" mass="11325">MKSGINTYDWEMLAHDSSSRHGAFILRSEVLKLYRSFLRLSYKVEDKARRKELQYWIRSDFDSNKNHTEEEVIKMAISRGKLSLRELEQTIMIAK</sequence>
<evidence type="ECO:0000256" key="6">
    <source>
        <dbReference type="ARBA" id="ARBA00044735"/>
    </source>
</evidence>
<dbReference type="AlphaFoldDB" id="A0A9W3AL61"/>
<dbReference type="RefSeq" id="XP_055888037.1">
    <property type="nucleotide sequence ID" value="XM_056032062.1"/>
</dbReference>
<dbReference type="OMA" id="VPNDSDC"/>
<gene>
    <name evidence="9 10" type="primary">LOC106057604</name>
</gene>
<name>A0A9W3AL61_BIOGL</name>
<evidence type="ECO:0000259" key="7">
    <source>
        <dbReference type="Pfam" id="PF05347"/>
    </source>
</evidence>
<keyword evidence="4" id="KW-0496">Mitochondrion</keyword>
<comment type="function">
    <text evidence="6">Involved in efficient integration of the N-module into mitochondrial respiratory chain complex I.</text>
</comment>
<dbReference type="PANTHER" id="PTHR13675:SF0">
    <property type="entry name" value="LYR MOTIF-CONTAINING PROTEIN 2"/>
    <property type="match status" value="1"/>
</dbReference>
<dbReference type="GeneID" id="106057604"/>
<protein>
    <recommendedName>
        <fullName evidence="5">LYR motif-containing protein 2</fullName>
    </recommendedName>
</protein>
<dbReference type="InterPro" id="IPR008011">
    <property type="entry name" value="Complex1_LYR_dom"/>
</dbReference>
<accession>A0A9W3AL61</accession>
<comment type="similarity">
    <text evidence="2">Belongs to the complex I LYR family.</text>
</comment>
<evidence type="ECO:0000256" key="1">
    <source>
        <dbReference type="ARBA" id="ARBA00004173"/>
    </source>
</evidence>
<dbReference type="PANTHER" id="PTHR13675">
    <property type="entry name" value="LYR MOTIF-CONTAINING PROTEIN 2"/>
    <property type="match status" value="1"/>
</dbReference>
<proteinExistence type="inferred from homology"/>
<keyword evidence="8" id="KW-1185">Reference proteome</keyword>
<evidence type="ECO:0000313" key="10">
    <source>
        <dbReference type="RefSeq" id="XP_055888037.1"/>
    </source>
</evidence>
<dbReference type="GO" id="GO:0005739">
    <property type="term" value="C:mitochondrion"/>
    <property type="evidence" value="ECO:0007669"/>
    <property type="project" value="UniProtKB-SubCell"/>
</dbReference>
<comment type="subcellular location">
    <subcellularLocation>
        <location evidence="1">Mitochondrion</location>
    </subcellularLocation>
</comment>
<evidence type="ECO:0000256" key="4">
    <source>
        <dbReference type="ARBA" id="ARBA00023128"/>
    </source>
</evidence>
<dbReference type="CDD" id="cd20262">
    <property type="entry name" value="Complex1_LYR_LYRM2"/>
    <property type="match status" value="1"/>
</dbReference>
<evidence type="ECO:0000313" key="9">
    <source>
        <dbReference type="RefSeq" id="XP_055888036.1"/>
    </source>
</evidence>
<dbReference type="InterPro" id="IPR045293">
    <property type="entry name" value="Complex1_LYR_LYRM2"/>
</dbReference>
<evidence type="ECO:0000313" key="8">
    <source>
        <dbReference type="Proteomes" id="UP001165740"/>
    </source>
</evidence>
<dbReference type="Proteomes" id="UP001165740">
    <property type="component" value="Chromosome 6"/>
</dbReference>
<dbReference type="Pfam" id="PF05347">
    <property type="entry name" value="Complex1_LYR"/>
    <property type="match status" value="1"/>
</dbReference>
<reference evidence="9 10" key="1">
    <citation type="submission" date="2025-04" db="UniProtKB">
        <authorList>
            <consortium name="RefSeq"/>
        </authorList>
    </citation>
    <scope>IDENTIFICATION</scope>
</reference>
<dbReference type="OrthoDB" id="74240at2759"/>
<feature type="domain" description="Complex 1 LYR protein" evidence="7">
    <location>
        <begin position="29"/>
        <end position="85"/>
    </location>
</feature>
<dbReference type="RefSeq" id="XP_055888036.1">
    <property type="nucleotide sequence ID" value="XM_056032061.1"/>
</dbReference>
<evidence type="ECO:0000256" key="5">
    <source>
        <dbReference type="ARBA" id="ARBA00026235"/>
    </source>
</evidence>
<evidence type="ECO:0000256" key="3">
    <source>
        <dbReference type="ARBA" id="ARBA00022946"/>
    </source>
</evidence>